<evidence type="ECO:0000256" key="1">
    <source>
        <dbReference type="ARBA" id="ARBA00004571"/>
    </source>
</evidence>
<feature type="region of interest" description="Disordered" evidence="12">
    <location>
        <begin position="70"/>
        <end position="91"/>
    </location>
</feature>
<name>A0ABY7TG65_9SPHN</name>
<keyword evidence="8 11" id="KW-0798">TonB box</keyword>
<evidence type="ECO:0000259" key="14">
    <source>
        <dbReference type="Pfam" id="PF07715"/>
    </source>
</evidence>
<evidence type="ECO:0000313" key="15">
    <source>
        <dbReference type="EMBL" id="WCT72217.1"/>
    </source>
</evidence>
<evidence type="ECO:0000256" key="5">
    <source>
        <dbReference type="ARBA" id="ARBA00022692"/>
    </source>
</evidence>
<evidence type="ECO:0000313" key="16">
    <source>
        <dbReference type="Proteomes" id="UP001220395"/>
    </source>
</evidence>
<dbReference type="Proteomes" id="UP001220395">
    <property type="component" value="Chromosome"/>
</dbReference>
<keyword evidence="2" id="KW-0813">Transport</keyword>
<dbReference type="InterPro" id="IPR012910">
    <property type="entry name" value="Plug_dom"/>
</dbReference>
<evidence type="ECO:0000259" key="13">
    <source>
        <dbReference type="Pfam" id="PF00593"/>
    </source>
</evidence>
<evidence type="ECO:0000256" key="4">
    <source>
        <dbReference type="ARBA" id="ARBA00022496"/>
    </source>
</evidence>
<comment type="similarity">
    <text evidence="11">Belongs to the TonB-dependent receptor family.</text>
</comment>
<dbReference type="Gene3D" id="2.40.170.20">
    <property type="entry name" value="TonB-dependent receptor, beta-barrel domain"/>
    <property type="match status" value="1"/>
</dbReference>
<comment type="subcellular location">
    <subcellularLocation>
        <location evidence="1">Cell outer membrane</location>
        <topology evidence="1">Multi-pass membrane protein</topology>
    </subcellularLocation>
</comment>
<keyword evidence="9 11" id="KW-0472">Membrane</keyword>
<keyword evidence="4" id="KW-0410">Iron transport</keyword>
<evidence type="ECO:0000256" key="12">
    <source>
        <dbReference type="SAM" id="MobiDB-lite"/>
    </source>
</evidence>
<keyword evidence="16" id="KW-1185">Reference proteome</keyword>
<evidence type="ECO:0000256" key="11">
    <source>
        <dbReference type="RuleBase" id="RU003357"/>
    </source>
</evidence>
<dbReference type="EMBL" id="CP117411">
    <property type="protein sequence ID" value="WCT72217.1"/>
    <property type="molecule type" value="Genomic_DNA"/>
</dbReference>
<evidence type="ECO:0000256" key="6">
    <source>
        <dbReference type="ARBA" id="ARBA00023004"/>
    </source>
</evidence>
<keyword evidence="6" id="KW-0408">Iron</keyword>
<dbReference type="Pfam" id="PF07715">
    <property type="entry name" value="Plug"/>
    <property type="match status" value="1"/>
</dbReference>
<gene>
    <name evidence="15" type="ORF">PQ455_11240</name>
</gene>
<evidence type="ECO:0000256" key="7">
    <source>
        <dbReference type="ARBA" id="ARBA00023065"/>
    </source>
</evidence>
<evidence type="ECO:0000256" key="2">
    <source>
        <dbReference type="ARBA" id="ARBA00022448"/>
    </source>
</evidence>
<feature type="compositionally biased region" description="Pro residues" evidence="12">
    <location>
        <begin position="76"/>
        <end position="91"/>
    </location>
</feature>
<evidence type="ECO:0000256" key="8">
    <source>
        <dbReference type="ARBA" id="ARBA00023077"/>
    </source>
</evidence>
<dbReference type="RefSeq" id="WP_273686171.1">
    <property type="nucleotide sequence ID" value="NZ_CP117411.1"/>
</dbReference>
<dbReference type="InterPro" id="IPR000531">
    <property type="entry name" value="Beta-barrel_TonB"/>
</dbReference>
<evidence type="ECO:0000256" key="3">
    <source>
        <dbReference type="ARBA" id="ARBA00022452"/>
    </source>
</evidence>
<dbReference type="InterPro" id="IPR036942">
    <property type="entry name" value="Beta-barrel_TonB_sf"/>
</dbReference>
<dbReference type="Pfam" id="PF00593">
    <property type="entry name" value="TonB_dep_Rec_b-barrel"/>
    <property type="match status" value="1"/>
</dbReference>
<organism evidence="15 16">
    <name type="scientific">Sphingomonas naphthae</name>
    <dbReference type="NCBI Taxonomy" id="1813468"/>
    <lineage>
        <taxon>Bacteria</taxon>
        <taxon>Pseudomonadati</taxon>
        <taxon>Pseudomonadota</taxon>
        <taxon>Alphaproteobacteria</taxon>
        <taxon>Sphingomonadales</taxon>
        <taxon>Sphingomonadaceae</taxon>
        <taxon>Sphingomonas</taxon>
    </lineage>
</organism>
<evidence type="ECO:0000256" key="9">
    <source>
        <dbReference type="ARBA" id="ARBA00023136"/>
    </source>
</evidence>
<evidence type="ECO:0000256" key="10">
    <source>
        <dbReference type="ARBA" id="ARBA00023237"/>
    </source>
</evidence>
<dbReference type="PANTHER" id="PTHR32552:SF81">
    <property type="entry name" value="TONB-DEPENDENT OUTER MEMBRANE RECEPTOR"/>
    <property type="match status" value="1"/>
</dbReference>
<reference evidence="15 16" key="1">
    <citation type="submission" date="2023-02" db="EMBL/GenBank/DDBJ databases">
        <title>Genome sequence of Sphingomonas naphthae.</title>
        <authorList>
            <person name="Kim S."/>
            <person name="Heo J."/>
            <person name="Kwon S.-W."/>
        </authorList>
    </citation>
    <scope>NUCLEOTIDE SEQUENCE [LARGE SCALE GENOMIC DNA]</scope>
    <source>
        <strain evidence="15 16">KACC 18716</strain>
    </source>
</reference>
<keyword evidence="3" id="KW-1134">Transmembrane beta strand</keyword>
<proteinExistence type="inferred from homology"/>
<dbReference type="InterPro" id="IPR039426">
    <property type="entry name" value="TonB-dep_rcpt-like"/>
</dbReference>
<feature type="domain" description="TonB-dependent receptor plug" evidence="14">
    <location>
        <begin position="111"/>
        <end position="219"/>
    </location>
</feature>
<protein>
    <submittedName>
        <fullName evidence="15">TonB-dependent receptor</fullName>
    </submittedName>
</protein>
<keyword evidence="15" id="KW-0675">Receptor</keyword>
<keyword evidence="5" id="KW-0812">Transmembrane</keyword>
<dbReference type="PANTHER" id="PTHR32552">
    <property type="entry name" value="FERRICHROME IRON RECEPTOR-RELATED"/>
    <property type="match status" value="1"/>
</dbReference>
<accession>A0ABY7TG65</accession>
<keyword evidence="7" id="KW-0406">Ion transport</keyword>
<keyword evidence="10" id="KW-0998">Cell outer membrane</keyword>
<dbReference type="SUPFAM" id="SSF56935">
    <property type="entry name" value="Porins"/>
    <property type="match status" value="1"/>
</dbReference>
<sequence>MDVSAGTLGRMLPILAAQTGISVGFTDPTLLMLPTRRLRGRYQAGEALARLVRGLPVRVVRIDAVTWRIEPAPRGKSPPPHRPAPPPPAPAEPALALDIVITASKRPAIERTYPGSAFVIGGADLSAVHAGQGTAAVLARLPSLSSTHLGPGRNKLFIRGVADSSFNGPTQATVGQYLGEIRLNYNAPDPDIELYDVRAIEVLEGPQGTLYGAGSLGGIMRIVPEPVRMSDWSGKASAGLSLASRGQGGGDLAGMVNAPILPGTIGLRGMAFHTVAGGYIDDVGRGLRNVNRTQSDGGRAALRIEPGNDWSVELNGAIQNIATADGQYAQRPLPKLERSNVIAQPFDNDFLLAGVTIEKSWGDLKLLSANGAVRHKVESIYDFSPDAAHPTAFVQDNRIALFTSENRLSRHRPDGTGWLVGVNVVHDQEKLTRALGALPDPPRIQGVSNAATQGALFAEGTLALRRNLLATVGGRVEVSRLVGEALDQQPIGEIDAKRTEVTVLPSLALQWTLSGRATAYARYQEGFRAGGLSQTIAANASIARFTGDSLALYEIGARLGRPGAGRFDASASLSYVRWETIQADLVDMGGLPYTANIGNGRIFSAEARGAWRPVRRLSIDGAIAFNDSRLTTPAAGFEAEEASDLPNIARLSGRMGLAYSLPLASRWALSGAANLRYIGRSRLGVGPELDLRQGGYFETNAGVRLVRGRLGLSIDMDNMLNSTASRFALGNPFDVAKGLQVVPQRPRTLRIGVDVDF</sequence>
<dbReference type="Gene3D" id="3.55.50.30">
    <property type="match status" value="1"/>
</dbReference>
<feature type="domain" description="TonB-dependent receptor-like beta-barrel" evidence="13">
    <location>
        <begin position="275"/>
        <end position="706"/>
    </location>
</feature>